<dbReference type="InterPro" id="IPR029063">
    <property type="entry name" value="SAM-dependent_MTases_sf"/>
</dbReference>
<dbReference type="Pfam" id="PF08241">
    <property type="entry name" value="Methyltransf_11"/>
    <property type="match status" value="1"/>
</dbReference>
<sequence length="257" mass="26740">MGSFGGVSAEEYARFMGRFSTPLAVEFATVGLEGVGAGAHVLDVGCGPGMLTLELVKRLGPSAVSAADPEPAFVEATEELCPGVDVRVAEAEHLPFADGEFAATLAQLVVHFMSDPVRGVTQMGRVTAAGGRVSACVWDHAGDGGPLSTFWRVARRLDDGVRGEAGLSGAAPGQLVDIFRRAGLAHVTQTVVECAVSFRDFAHWWDPFLLGVGPAGRYVATLDRGDVARLEGALRDELGDGAFTVTARAWTAVGTAA</sequence>
<evidence type="ECO:0000313" key="3">
    <source>
        <dbReference type="Proteomes" id="UP000034098"/>
    </source>
</evidence>
<dbReference type="GO" id="GO:0032259">
    <property type="term" value="P:methylation"/>
    <property type="evidence" value="ECO:0007669"/>
    <property type="project" value="UniProtKB-KW"/>
</dbReference>
<dbReference type="Proteomes" id="UP000034098">
    <property type="component" value="Unassembled WGS sequence"/>
</dbReference>
<name>A0A0M2H6M3_MICTR</name>
<keyword evidence="3" id="KW-1185">Reference proteome</keyword>
<organism evidence="2 3">
    <name type="scientific">Microbacterium trichothecenolyticum</name>
    <name type="common">Aureobacterium trichothecenolyticum</name>
    <dbReference type="NCBI Taxonomy" id="69370"/>
    <lineage>
        <taxon>Bacteria</taxon>
        <taxon>Bacillati</taxon>
        <taxon>Actinomycetota</taxon>
        <taxon>Actinomycetes</taxon>
        <taxon>Micrococcales</taxon>
        <taxon>Microbacteriaceae</taxon>
        <taxon>Microbacterium</taxon>
    </lineage>
</organism>
<feature type="domain" description="Methyltransferase type 11" evidence="1">
    <location>
        <begin position="42"/>
        <end position="133"/>
    </location>
</feature>
<dbReference type="InterPro" id="IPR013216">
    <property type="entry name" value="Methyltransf_11"/>
</dbReference>
<dbReference type="CDD" id="cd02440">
    <property type="entry name" value="AdoMet_MTases"/>
    <property type="match status" value="1"/>
</dbReference>
<dbReference type="PATRIC" id="fig|69370.6.peg.3865"/>
<evidence type="ECO:0000259" key="1">
    <source>
        <dbReference type="Pfam" id="PF08241"/>
    </source>
</evidence>
<keyword evidence="2" id="KW-0489">Methyltransferase</keyword>
<dbReference type="EC" id="2.1.1.144" evidence="2"/>
<gene>
    <name evidence="2" type="primary">tam</name>
    <name evidence="2" type="ORF">RS82_03798</name>
</gene>
<dbReference type="RefSeq" id="WP_245619659.1">
    <property type="nucleotide sequence ID" value="NZ_JYJA01000041.1"/>
</dbReference>
<accession>A0A0M2H6M3</accession>
<reference evidence="2 3" key="1">
    <citation type="submission" date="2015-02" db="EMBL/GenBank/DDBJ databases">
        <title>Draft genome sequences of ten Microbacterium spp. with emphasis on heavy metal contaminated environments.</title>
        <authorList>
            <person name="Corretto E."/>
        </authorList>
    </citation>
    <scope>NUCLEOTIDE SEQUENCE [LARGE SCALE GENOMIC DNA]</scope>
    <source>
        <strain evidence="2 3">DSM 8608</strain>
    </source>
</reference>
<proteinExistence type="predicted"/>
<dbReference type="EMBL" id="JYJA01000041">
    <property type="protein sequence ID" value="KJL39599.1"/>
    <property type="molecule type" value="Genomic_DNA"/>
</dbReference>
<dbReference type="SUPFAM" id="SSF53335">
    <property type="entry name" value="S-adenosyl-L-methionine-dependent methyltransferases"/>
    <property type="match status" value="1"/>
</dbReference>
<dbReference type="AlphaFoldDB" id="A0A0M2H6M3"/>
<protein>
    <submittedName>
        <fullName evidence="2">Trans-aconitate 2-methyltransferase</fullName>
        <ecNumber evidence="2">2.1.1.144</ecNumber>
    </submittedName>
</protein>
<evidence type="ECO:0000313" key="2">
    <source>
        <dbReference type="EMBL" id="KJL39599.1"/>
    </source>
</evidence>
<keyword evidence="2" id="KW-0808">Transferase</keyword>
<comment type="caution">
    <text evidence="2">The sequence shown here is derived from an EMBL/GenBank/DDBJ whole genome shotgun (WGS) entry which is preliminary data.</text>
</comment>
<dbReference type="GO" id="GO:0030798">
    <property type="term" value="F:trans-aconitate 2-methyltransferase activity"/>
    <property type="evidence" value="ECO:0007669"/>
    <property type="project" value="UniProtKB-EC"/>
</dbReference>
<dbReference type="Gene3D" id="3.40.50.150">
    <property type="entry name" value="Vaccinia Virus protein VP39"/>
    <property type="match status" value="1"/>
</dbReference>